<dbReference type="EMBL" id="LAZR01001217">
    <property type="protein sequence ID" value="KKN48526.1"/>
    <property type="molecule type" value="Genomic_DNA"/>
</dbReference>
<protein>
    <submittedName>
        <fullName evidence="2">Uncharacterized protein</fullName>
    </submittedName>
</protein>
<evidence type="ECO:0000256" key="1">
    <source>
        <dbReference type="SAM" id="MobiDB-lite"/>
    </source>
</evidence>
<sequence length="69" mass="8129">MGFADEFEMEMGMEMDVPSPKTIKKPKGKEVKDEKEEEPKRELTVKDVLYNHENRLIRMEAKWFNLGGI</sequence>
<feature type="compositionally biased region" description="Acidic residues" evidence="1">
    <location>
        <begin position="1"/>
        <end position="13"/>
    </location>
</feature>
<comment type="caution">
    <text evidence="2">The sequence shown here is derived from an EMBL/GenBank/DDBJ whole genome shotgun (WGS) entry which is preliminary data.</text>
</comment>
<gene>
    <name evidence="2" type="ORF">LCGC14_0652190</name>
</gene>
<organism evidence="2">
    <name type="scientific">marine sediment metagenome</name>
    <dbReference type="NCBI Taxonomy" id="412755"/>
    <lineage>
        <taxon>unclassified sequences</taxon>
        <taxon>metagenomes</taxon>
        <taxon>ecological metagenomes</taxon>
    </lineage>
</organism>
<dbReference type="AlphaFoldDB" id="A0A0F9THQ7"/>
<accession>A0A0F9THQ7</accession>
<proteinExistence type="predicted"/>
<feature type="region of interest" description="Disordered" evidence="1">
    <location>
        <begin position="1"/>
        <end position="38"/>
    </location>
</feature>
<evidence type="ECO:0000313" key="2">
    <source>
        <dbReference type="EMBL" id="KKN48526.1"/>
    </source>
</evidence>
<feature type="compositionally biased region" description="Basic and acidic residues" evidence="1">
    <location>
        <begin position="28"/>
        <end position="38"/>
    </location>
</feature>
<reference evidence="2" key="1">
    <citation type="journal article" date="2015" name="Nature">
        <title>Complex archaea that bridge the gap between prokaryotes and eukaryotes.</title>
        <authorList>
            <person name="Spang A."/>
            <person name="Saw J.H."/>
            <person name="Jorgensen S.L."/>
            <person name="Zaremba-Niedzwiedzka K."/>
            <person name="Martijn J."/>
            <person name="Lind A.E."/>
            <person name="van Eijk R."/>
            <person name="Schleper C."/>
            <person name="Guy L."/>
            <person name="Ettema T.J."/>
        </authorList>
    </citation>
    <scope>NUCLEOTIDE SEQUENCE</scope>
</reference>
<name>A0A0F9THQ7_9ZZZZ</name>